<evidence type="ECO:0000313" key="3">
    <source>
        <dbReference type="EMBL" id="ADZ09642.1"/>
    </source>
</evidence>
<keyword evidence="2" id="KW-0812">Transmembrane</keyword>
<evidence type="ECO:0000256" key="1">
    <source>
        <dbReference type="SAM" id="MobiDB-lite"/>
    </source>
</evidence>
<keyword evidence="2" id="KW-1133">Transmembrane helix</keyword>
<dbReference type="GeneID" id="10277853"/>
<keyword evidence="4" id="KW-1185">Reference proteome</keyword>
<protein>
    <submittedName>
        <fullName evidence="3">Uncharacterized protein</fullName>
    </submittedName>
</protein>
<reference evidence="4" key="1">
    <citation type="submission" date="2011-02" db="EMBL/GenBank/DDBJ databases">
        <title>Complete sequence of Methanobacterium sp. AL-21.</title>
        <authorList>
            <consortium name="US DOE Joint Genome Institute"/>
            <person name="Lucas S."/>
            <person name="Copeland A."/>
            <person name="Lapidus A."/>
            <person name="Cheng J.-F."/>
            <person name="Goodwin L."/>
            <person name="Pitluck S."/>
            <person name="Chertkov O."/>
            <person name="Detter J.C."/>
            <person name="Han C."/>
            <person name="Tapia R."/>
            <person name="Land M."/>
            <person name="Hauser L."/>
            <person name="Kyrpides N."/>
            <person name="Ivanova N."/>
            <person name="Mikhailova N."/>
            <person name="Pagani I."/>
            <person name="Cadillo-Quiroz H."/>
            <person name="Imachi H."/>
            <person name="Zinder S."/>
            <person name="Liu W."/>
            <person name="Woyke T."/>
        </authorList>
    </citation>
    <scope>NUCLEOTIDE SEQUENCE [LARGE SCALE GENOMIC DNA]</scope>
    <source>
        <strain evidence="4">AL-21</strain>
    </source>
</reference>
<reference evidence="3 4" key="2">
    <citation type="journal article" date="2014" name="Int. J. Syst. Evol. Microbiol.">
        <title>Methanobacterium paludis sp. nov. and a novel strain of Methanobacterium lacus isolated from northern peatlands.</title>
        <authorList>
            <person name="Cadillo-Quiroz H."/>
            <person name="Brauer S.L."/>
            <person name="Goodson N."/>
            <person name="Yavitt J.B."/>
            <person name="Zinder S.H."/>
        </authorList>
    </citation>
    <scope>NUCLEOTIDE SEQUENCE [LARGE SCALE GENOMIC DNA]</scope>
    <source>
        <strain evidence="3 4">AL-21</strain>
    </source>
</reference>
<dbReference type="Proteomes" id="UP000007490">
    <property type="component" value="Chromosome"/>
</dbReference>
<name>F0T816_METLA</name>
<dbReference type="AlphaFoldDB" id="F0T816"/>
<dbReference type="EMBL" id="CP002551">
    <property type="protein sequence ID" value="ADZ09642.1"/>
    <property type="molecule type" value="Genomic_DNA"/>
</dbReference>
<proteinExistence type="predicted"/>
<feature type="transmembrane region" description="Helical" evidence="2">
    <location>
        <begin position="213"/>
        <end position="240"/>
    </location>
</feature>
<evidence type="ECO:0000256" key="2">
    <source>
        <dbReference type="SAM" id="Phobius"/>
    </source>
</evidence>
<keyword evidence="2" id="KW-0472">Membrane</keyword>
<accession>F0T816</accession>
<dbReference type="RefSeq" id="WP_013644993.1">
    <property type="nucleotide sequence ID" value="NC_015216.1"/>
</dbReference>
<dbReference type="KEGG" id="mel:Metbo_1402"/>
<sequence precursor="true">MKIRPIMGILIICLMLQYSMGGLCANAVLLNDSQGVNNSVTVSENTTANKLNATAKTTDNNTTVNNTTSNYNKYPLNCPKWEDYKDKYSSPITSFKHYLSDLEELVKNFKQIDDNNVALSKANYENNTGYFSGNPVSGDTDYRYMPTSELNEAYGAASLAKSRITIANSLSTSLQSLYTIISIVLGIVSGILGVITAIAGAITAASGGGASPFLIVCITFTAILVATTIAIGTCTVVMTLTSSGINEESSKIENRLVMMNAELIYRATLPVKCTENLASANATVLNHTNMTDNSSTVNQTFNNTTVLNTSINMSLNLQNLTVSNGTKQNNTNSSKTNSTNGTVSKNIIGINDVSPSTAPIPGNVTSTRSGTYLDEIYNVDLSGLPQEPSKPHPKWYQFWKWIEYGAQYVGWIAKVAVWGINHTETFNIIIGMSNHIIDDSMSLND</sequence>
<feature type="transmembrane region" description="Helical" evidence="2">
    <location>
        <begin position="177"/>
        <end position="201"/>
    </location>
</feature>
<feature type="region of interest" description="Disordered" evidence="1">
    <location>
        <begin position="323"/>
        <end position="344"/>
    </location>
</feature>
<gene>
    <name evidence="3" type="ordered locus">Metbo_1402</name>
</gene>
<dbReference type="HOGENOM" id="CLU_614845_0_0_2"/>
<organism evidence="3 4">
    <name type="scientific">Methanobacterium lacus (strain AL-21)</name>
    <dbReference type="NCBI Taxonomy" id="877455"/>
    <lineage>
        <taxon>Archaea</taxon>
        <taxon>Methanobacteriati</taxon>
        <taxon>Methanobacteriota</taxon>
        <taxon>Methanomada group</taxon>
        <taxon>Methanobacteria</taxon>
        <taxon>Methanobacteriales</taxon>
        <taxon>Methanobacteriaceae</taxon>
        <taxon>Methanobacterium</taxon>
    </lineage>
</organism>
<evidence type="ECO:0000313" key="4">
    <source>
        <dbReference type="Proteomes" id="UP000007490"/>
    </source>
</evidence>